<dbReference type="InterPro" id="IPR014284">
    <property type="entry name" value="RNA_pol_sigma-70_dom"/>
</dbReference>
<gene>
    <name evidence="7" type="primary">sigR</name>
    <name evidence="7" type="ORF">CA13_16260</name>
</gene>
<comment type="caution">
    <text evidence="7">The sequence shown here is derived from an EMBL/GenBank/DDBJ whole genome shotgun (WGS) entry which is preliminary data.</text>
</comment>
<feature type="domain" description="RNA polymerase sigma-70 region 2" evidence="5">
    <location>
        <begin position="19"/>
        <end position="83"/>
    </location>
</feature>
<dbReference type="RefSeq" id="WP_146395281.1">
    <property type="nucleotide sequence ID" value="NZ_SJPJ01000001.1"/>
</dbReference>
<dbReference type="InterPro" id="IPR013249">
    <property type="entry name" value="RNA_pol_sigma70_r4_t2"/>
</dbReference>
<organism evidence="7 8">
    <name type="scientific">Novipirellula herctigrandis</name>
    <dbReference type="NCBI Taxonomy" id="2527986"/>
    <lineage>
        <taxon>Bacteria</taxon>
        <taxon>Pseudomonadati</taxon>
        <taxon>Planctomycetota</taxon>
        <taxon>Planctomycetia</taxon>
        <taxon>Pirellulales</taxon>
        <taxon>Pirellulaceae</taxon>
        <taxon>Novipirellula</taxon>
    </lineage>
</organism>
<dbReference type="SUPFAM" id="SSF88659">
    <property type="entry name" value="Sigma3 and sigma4 domains of RNA polymerase sigma factors"/>
    <property type="match status" value="1"/>
</dbReference>
<dbReference type="PANTHER" id="PTHR43133:SF51">
    <property type="entry name" value="RNA POLYMERASE SIGMA FACTOR"/>
    <property type="match status" value="1"/>
</dbReference>
<evidence type="ECO:0000313" key="8">
    <source>
        <dbReference type="Proteomes" id="UP000315010"/>
    </source>
</evidence>
<dbReference type="InterPro" id="IPR013325">
    <property type="entry name" value="RNA_pol_sigma_r2"/>
</dbReference>
<dbReference type="GO" id="GO:0003677">
    <property type="term" value="F:DNA binding"/>
    <property type="evidence" value="ECO:0007669"/>
    <property type="project" value="InterPro"/>
</dbReference>
<evidence type="ECO:0000256" key="2">
    <source>
        <dbReference type="ARBA" id="ARBA00023015"/>
    </source>
</evidence>
<dbReference type="PANTHER" id="PTHR43133">
    <property type="entry name" value="RNA POLYMERASE ECF-TYPE SIGMA FACTO"/>
    <property type="match status" value="1"/>
</dbReference>
<dbReference type="AlphaFoldDB" id="A0A5C5Z0J4"/>
<dbReference type="Gene3D" id="1.10.1740.10">
    <property type="match status" value="1"/>
</dbReference>
<dbReference type="InterPro" id="IPR013324">
    <property type="entry name" value="RNA_pol_sigma_r3/r4-like"/>
</dbReference>
<dbReference type="NCBIfam" id="TIGR02989">
    <property type="entry name" value="Sig-70_gvs1"/>
    <property type="match status" value="1"/>
</dbReference>
<dbReference type="InterPro" id="IPR007627">
    <property type="entry name" value="RNA_pol_sigma70_r2"/>
</dbReference>
<keyword evidence="4" id="KW-0804">Transcription</keyword>
<dbReference type="OrthoDB" id="6383365at2"/>
<dbReference type="GO" id="GO:0006352">
    <property type="term" value="P:DNA-templated transcription initiation"/>
    <property type="evidence" value="ECO:0007669"/>
    <property type="project" value="InterPro"/>
</dbReference>
<dbReference type="Pfam" id="PF04542">
    <property type="entry name" value="Sigma70_r2"/>
    <property type="match status" value="1"/>
</dbReference>
<keyword evidence="8" id="KW-1185">Reference proteome</keyword>
<dbReference type="Proteomes" id="UP000315010">
    <property type="component" value="Unassembled WGS sequence"/>
</dbReference>
<sequence length="182" mass="21018">MTTEKMSVESGEQFTRLLLQNQKRIWGLILSLVPCGSDADDVLQETCAVMWRKYCDFEPGTDFAAWGLKIARFQVMSYYSRRKSERARLSADVIEAVAVRFAAPDQENRFSDRSAALKDCLTKLKSVQFDTLHRRYDEGQSVEEIAEEMNVSIHAIYKRLDRTYQQLHGCITNRLSQQEHLA</sequence>
<keyword evidence="3" id="KW-0731">Sigma factor</keyword>
<keyword evidence="2" id="KW-0805">Transcription regulation</keyword>
<evidence type="ECO:0000256" key="4">
    <source>
        <dbReference type="ARBA" id="ARBA00023163"/>
    </source>
</evidence>
<accession>A0A5C5Z0J4</accession>
<dbReference type="SUPFAM" id="SSF88946">
    <property type="entry name" value="Sigma2 domain of RNA polymerase sigma factors"/>
    <property type="match status" value="1"/>
</dbReference>
<dbReference type="NCBIfam" id="TIGR02937">
    <property type="entry name" value="sigma70-ECF"/>
    <property type="match status" value="1"/>
</dbReference>
<reference evidence="7 8" key="1">
    <citation type="submission" date="2019-02" db="EMBL/GenBank/DDBJ databases">
        <title>Deep-cultivation of Planctomycetes and their phenomic and genomic characterization uncovers novel biology.</title>
        <authorList>
            <person name="Wiegand S."/>
            <person name="Jogler M."/>
            <person name="Boedeker C."/>
            <person name="Pinto D."/>
            <person name="Vollmers J."/>
            <person name="Rivas-Marin E."/>
            <person name="Kohn T."/>
            <person name="Peeters S.H."/>
            <person name="Heuer A."/>
            <person name="Rast P."/>
            <person name="Oberbeckmann S."/>
            <person name="Bunk B."/>
            <person name="Jeske O."/>
            <person name="Meyerdierks A."/>
            <person name="Storesund J.E."/>
            <person name="Kallscheuer N."/>
            <person name="Luecker S."/>
            <person name="Lage O.M."/>
            <person name="Pohl T."/>
            <person name="Merkel B.J."/>
            <person name="Hornburger P."/>
            <person name="Mueller R.-W."/>
            <person name="Bruemmer F."/>
            <person name="Labrenz M."/>
            <person name="Spormann A.M."/>
            <person name="Op Den Camp H."/>
            <person name="Overmann J."/>
            <person name="Amann R."/>
            <person name="Jetten M.S.M."/>
            <person name="Mascher T."/>
            <person name="Medema M.H."/>
            <person name="Devos D.P."/>
            <person name="Kaster A.-K."/>
            <person name="Ovreas L."/>
            <person name="Rohde M."/>
            <person name="Galperin M.Y."/>
            <person name="Jogler C."/>
        </authorList>
    </citation>
    <scope>NUCLEOTIDE SEQUENCE [LARGE SCALE GENOMIC DNA]</scope>
    <source>
        <strain evidence="7 8">CA13</strain>
    </source>
</reference>
<comment type="similarity">
    <text evidence="1">Belongs to the sigma-70 factor family. ECF subfamily.</text>
</comment>
<evidence type="ECO:0000259" key="6">
    <source>
        <dbReference type="Pfam" id="PF08281"/>
    </source>
</evidence>
<name>A0A5C5Z0J4_9BACT</name>
<dbReference type="InterPro" id="IPR039425">
    <property type="entry name" value="RNA_pol_sigma-70-like"/>
</dbReference>
<dbReference type="InterPro" id="IPR014331">
    <property type="entry name" value="RNA_pol_sigma70_ECF_RHOBA"/>
</dbReference>
<dbReference type="InterPro" id="IPR036388">
    <property type="entry name" value="WH-like_DNA-bd_sf"/>
</dbReference>
<evidence type="ECO:0000313" key="7">
    <source>
        <dbReference type="EMBL" id="TWT80213.1"/>
    </source>
</evidence>
<proteinExistence type="inferred from homology"/>
<dbReference type="Pfam" id="PF08281">
    <property type="entry name" value="Sigma70_r4_2"/>
    <property type="match status" value="1"/>
</dbReference>
<evidence type="ECO:0000256" key="1">
    <source>
        <dbReference type="ARBA" id="ARBA00010641"/>
    </source>
</evidence>
<protein>
    <submittedName>
        <fullName evidence="7">ECF RNA polymerase sigma factor SigR</fullName>
    </submittedName>
</protein>
<feature type="domain" description="RNA polymerase sigma factor 70 region 4 type 2" evidence="6">
    <location>
        <begin position="116"/>
        <end position="167"/>
    </location>
</feature>
<dbReference type="EMBL" id="SJPJ01000001">
    <property type="protein sequence ID" value="TWT80213.1"/>
    <property type="molecule type" value="Genomic_DNA"/>
</dbReference>
<evidence type="ECO:0000256" key="3">
    <source>
        <dbReference type="ARBA" id="ARBA00023082"/>
    </source>
</evidence>
<dbReference type="Gene3D" id="1.10.10.10">
    <property type="entry name" value="Winged helix-like DNA-binding domain superfamily/Winged helix DNA-binding domain"/>
    <property type="match status" value="1"/>
</dbReference>
<evidence type="ECO:0000259" key="5">
    <source>
        <dbReference type="Pfam" id="PF04542"/>
    </source>
</evidence>
<dbReference type="GO" id="GO:0016987">
    <property type="term" value="F:sigma factor activity"/>
    <property type="evidence" value="ECO:0007669"/>
    <property type="project" value="UniProtKB-KW"/>
</dbReference>